<dbReference type="GO" id="GO:0005829">
    <property type="term" value="C:cytosol"/>
    <property type="evidence" value="ECO:0007669"/>
    <property type="project" value="TreeGrafter"/>
</dbReference>
<evidence type="ECO:0000313" key="2">
    <source>
        <dbReference type="EMBL" id="GGB56130.1"/>
    </source>
</evidence>
<evidence type="ECO:0000259" key="1">
    <source>
        <dbReference type="Pfam" id="PF00248"/>
    </source>
</evidence>
<proteinExistence type="predicted"/>
<organism evidence="2 3">
    <name type="scientific">Roseibium aquae</name>
    <dbReference type="NCBI Taxonomy" id="1323746"/>
    <lineage>
        <taxon>Bacteria</taxon>
        <taxon>Pseudomonadati</taxon>
        <taxon>Pseudomonadota</taxon>
        <taxon>Alphaproteobacteria</taxon>
        <taxon>Hyphomicrobiales</taxon>
        <taxon>Stappiaceae</taxon>
        <taxon>Roseibium</taxon>
    </lineage>
</organism>
<dbReference type="RefSeq" id="WP_150497234.1">
    <property type="nucleotide sequence ID" value="NZ_BMFA01000009.1"/>
</dbReference>
<dbReference type="InterPro" id="IPR050523">
    <property type="entry name" value="AKR_Detox_Biosynth"/>
</dbReference>
<dbReference type="Proteomes" id="UP000605148">
    <property type="component" value="Unassembled WGS sequence"/>
</dbReference>
<dbReference type="Pfam" id="PF00248">
    <property type="entry name" value="Aldo_ket_red"/>
    <property type="match status" value="1"/>
</dbReference>
<dbReference type="SUPFAM" id="SSF51430">
    <property type="entry name" value="NAD(P)-linked oxidoreductase"/>
    <property type="match status" value="1"/>
</dbReference>
<reference evidence="2" key="2">
    <citation type="submission" date="2020-09" db="EMBL/GenBank/DDBJ databases">
        <authorList>
            <person name="Sun Q."/>
            <person name="Zhou Y."/>
        </authorList>
    </citation>
    <scope>NUCLEOTIDE SEQUENCE</scope>
    <source>
        <strain evidence="2">CGMCC 1.12426</strain>
    </source>
</reference>
<name>A0A916X1F8_9HYPH</name>
<sequence length="296" mass="32070">MERVKLSPDLELSRLIYGMWRLGDDSDTSAGHVAAKIKACLDQGITTFDQADIYGGYTAEGLMGAALKADPGLRSKMEIVTKCGIVAPMGVYATASVKHYDTSRAHIEACVDRSLSEMGIERIDLLLIHRPDPFMDHHETAAALDGLVSSGKVKTVGVSNFRPWDFELLQSVMSTQLVTNQIEISLAHLSPFTNGDVAFHQRLGRHVMAWSPLGGGSLMTGEGPVQHILDEITNDQGADRAAVAVAFLLAHPAGILPVLGTNNLDRIKMIADAAKVTLDRQTWFRLYEAGLGHEVP</sequence>
<dbReference type="PROSITE" id="PS00062">
    <property type="entry name" value="ALDOKETO_REDUCTASE_2"/>
    <property type="match status" value="1"/>
</dbReference>
<dbReference type="InterPro" id="IPR018170">
    <property type="entry name" value="Aldo/ket_reductase_CS"/>
</dbReference>
<dbReference type="OrthoDB" id="9768793at2"/>
<protein>
    <submittedName>
        <fullName evidence="2">Aryl-alcohol dehydrogenase</fullName>
    </submittedName>
</protein>
<dbReference type="Gene3D" id="3.20.20.100">
    <property type="entry name" value="NADP-dependent oxidoreductase domain"/>
    <property type="match status" value="1"/>
</dbReference>
<keyword evidence="3" id="KW-1185">Reference proteome</keyword>
<evidence type="ECO:0000313" key="3">
    <source>
        <dbReference type="Proteomes" id="UP000605148"/>
    </source>
</evidence>
<gene>
    <name evidence="2" type="ORF">GCM10011316_30280</name>
</gene>
<dbReference type="PANTHER" id="PTHR43364">
    <property type="entry name" value="NADH-SPECIFIC METHYLGLYOXAL REDUCTASE-RELATED"/>
    <property type="match status" value="1"/>
</dbReference>
<feature type="domain" description="NADP-dependent oxidoreductase" evidence="1">
    <location>
        <begin position="14"/>
        <end position="286"/>
    </location>
</feature>
<dbReference type="GO" id="GO:0016491">
    <property type="term" value="F:oxidoreductase activity"/>
    <property type="evidence" value="ECO:0007669"/>
    <property type="project" value="InterPro"/>
</dbReference>
<dbReference type="InterPro" id="IPR023210">
    <property type="entry name" value="NADP_OxRdtase_dom"/>
</dbReference>
<dbReference type="EMBL" id="BMFA01000009">
    <property type="protein sequence ID" value="GGB56130.1"/>
    <property type="molecule type" value="Genomic_DNA"/>
</dbReference>
<dbReference type="CDD" id="cd19092">
    <property type="entry name" value="AKR_BsYcsN_EcYdhF-like"/>
    <property type="match status" value="1"/>
</dbReference>
<reference evidence="2" key="1">
    <citation type="journal article" date="2014" name="Int. J. Syst. Evol. Microbiol.">
        <title>Complete genome sequence of Corynebacterium casei LMG S-19264T (=DSM 44701T), isolated from a smear-ripened cheese.</title>
        <authorList>
            <consortium name="US DOE Joint Genome Institute (JGI-PGF)"/>
            <person name="Walter F."/>
            <person name="Albersmeier A."/>
            <person name="Kalinowski J."/>
            <person name="Ruckert C."/>
        </authorList>
    </citation>
    <scope>NUCLEOTIDE SEQUENCE</scope>
    <source>
        <strain evidence="2">CGMCC 1.12426</strain>
    </source>
</reference>
<dbReference type="AlphaFoldDB" id="A0A916X1F8"/>
<accession>A0A916X1F8</accession>
<dbReference type="InterPro" id="IPR036812">
    <property type="entry name" value="NAD(P)_OxRdtase_dom_sf"/>
</dbReference>
<comment type="caution">
    <text evidence="2">The sequence shown here is derived from an EMBL/GenBank/DDBJ whole genome shotgun (WGS) entry which is preliminary data.</text>
</comment>
<dbReference type="PANTHER" id="PTHR43364:SF1">
    <property type="entry name" value="OXIDOREDUCTASE YDHF"/>
    <property type="match status" value="1"/>
</dbReference>